<comment type="caution">
    <text evidence="1">The sequence shown here is derived from an EMBL/GenBank/DDBJ whole genome shotgun (WGS) entry which is preliminary data.</text>
</comment>
<dbReference type="EMBL" id="JAWPEI010000007">
    <property type="protein sequence ID" value="KAK4721478.1"/>
    <property type="molecule type" value="Genomic_DNA"/>
</dbReference>
<name>A0AAV9L7N4_9SOLN</name>
<accession>A0AAV9L7N4</accession>
<dbReference type="AlphaFoldDB" id="A0AAV9L7N4"/>
<evidence type="ECO:0000313" key="2">
    <source>
        <dbReference type="Proteomes" id="UP001311915"/>
    </source>
</evidence>
<keyword evidence="2" id="KW-1185">Reference proteome</keyword>
<gene>
    <name evidence="1" type="ORF">R3W88_011711</name>
</gene>
<reference evidence="1 2" key="1">
    <citation type="submission" date="2023-10" db="EMBL/GenBank/DDBJ databases">
        <title>Genome-Wide Identification Analysis in wild type Solanum Pinnatisectum Reveals Some Genes Defensing Phytophthora Infestans.</title>
        <authorList>
            <person name="Sun C."/>
        </authorList>
    </citation>
    <scope>NUCLEOTIDE SEQUENCE [LARGE SCALE GENOMIC DNA]</scope>
    <source>
        <strain evidence="1">LQN</strain>
        <tissue evidence="1">Leaf</tissue>
    </source>
</reference>
<dbReference type="Proteomes" id="UP001311915">
    <property type="component" value="Unassembled WGS sequence"/>
</dbReference>
<evidence type="ECO:0000313" key="1">
    <source>
        <dbReference type="EMBL" id="KAK4721478.1"/>
    </source>
</evidence>
<proteinExistence type="predicted"/>
<sequence length="161" mass="18608">MRATISEENVRKMVNIDLMVKMEEKKNLVVAPMVMREHVRDFTLTPRVKMVPMMMPEHVTLLTPRMKAFEDSYSYSCGNPYPSRSSVYGYTTSIQSHPRGRRECATLKSKDTISYTSHVNAHVSEYRNQGRYEGCVKGLGTKKINFPIFEGRCDPEAYLDW</sequence>
<organism evidence="1 2">
    <name type="scientific">Solanum pinnatisectum</name>
    <name type="common">tansyleaf nightshade</name>
    <dbReference type="NCBI Taxonomy" id="50273"/>
    <lineage>
        <taxon>Eukaryota</taxon>
        <taxon>Viridiplantae</taxon>
        <taxon>Streptophyta</taxon>
        <taxon>Embryophyta</taxon>
        <taxon>Tracheophyta</taxon>
        <taxon>Spermatophyta</taxon>
        <taxon>Magnoliopsida</taxon>
        <taxon>eudicotyledons</taxon>
        <taxon>Gunneridae</taxon>
        <taxon>Pentapetalae</taxon>
        <taxon>asterids</taxon>
        <taxon>lamiids</taxon>
        <taxon>Solanales</taxon>
        <taxon>Solanaceae</taxon>
        <taxon>Solanoideae</taxon>
        <taxon>Solaneae</taxon>
        <taxon>Solanum</taxon>
    </lineage>
</organism>
<protein>
    <submittedName>
        <fullName evidence="1">Uncharacterized protein</fullName>
    </submittedName>
</protein>